<accession>A0AAW1GWL9</accession>
<evidence type="ECO:0000313" key="4">
    <source>
        <dbReference type="EMBL" id="KAK9668453.1"/>
    </source>
</evidence>
<dbReference type="InterPro" id="IPR050452">
    <property type="entry name" value="Metacaspase"/>
</dbReference>
<evidence type="ECO:0000259" key="3">
    <source>
        <dbReference type="Pfam" id="PF06943"/>
    </source>
</evidence>
<reference evidence="4" key="1">
    <citation type="submission" date="2024-03" db="EMBL/GenBank/DDBJ databases">
        <title>WGS assembly of Saponaria officinalis var. Norfolk2.</title>
        <authorList>
            <person name="Jenkins J."/>
            <person name="Shu S."/>
            <person name="Grimwood J."/>
            <person name="Barry K."/>
            <person name="Goodstein D."/>
            <person name="Schmutz J."/>
            <person name="Leebens-Mack J."/>
            <person name="Osbourn A."/>
        </authorList>
    </citation>
    <scope>NUCLEOTIDE SEQUENCE [LARGE SCALE GENOMIC DNA]</scope>
    <source>
        <strain evidence="4">JIC</strain>
    </source>
</reference>
<dbReference type="InterPro" id="IPR029030">
    <property type="entry name" value="Caspase-like_dom_sf"/>
</dbReference>
<dbReference type="EMBL" id="JBDFQZ010000013">
    <property type="protein sequence ID" value="KAK9668453.1"/>
    <property type="molecule type" value="Genomic_DNA"/>
</dbReference>
<dbReference type="Gene3D" id="3.40.50.12660">
    <property type="match status" value="1"/>
</dbReference>
<feature type="domain" description="Peptidase C14 caspase" evidence="2">
    <location>
        <begin position="46"/>
        <end position="303"/>
    </location>
</feature>
<evidence type="ECO:0000259" key="2">
    <source>
        <dbReference type="Pfam" id="PF00656"/>
    </source>
</evidence>
<dbReference type="GO" id="GO:0005737">
    <property type="term" value="C:cytoplasm"/>
    <property type="evidence" value="ECO:0007669"/>
    <property type="project" value="TreeGrafter"/>
</dbReference>
<keyword evidence="5" id="KW-1185">Reference proteome</keyword>
<dbReference type="Proteomes" id="UP001443914">
    <property type="component" value="Unassembled WGS sequence"/>
</dbReference>
<dbReference type="Pfam" id="PF00656">
    <property type="entry name" value="Peptidase_C14"/>
    <property type="match status" value="1"/>
</dbReference>
<protein>
    <submittedName>
        <fullName evidence="4">Uncharacterized protein</fullName>
    </submittedName>
</protein>
<dbReference type="AlphaFoldDB" id="A0AAW1GWL9"/>
<sequence>MGVLVKCSKCRAQLQAPQGATSIRCSYCHTVTRTTTPHPPPLRRPRKKAVICGINYKDSDAELSGCIRDAKSIKHLLVNRFNFLESHIHFLTEEERDPSRKPTKRNIRNAMAWLVDGVGAGDSLVFYFSGHGNQVKDQNGDEADGYDEYIWPLDYQQNGKISDDEINKTIVKPIPPGAKLTAIIDSCSSGTMLDLPCLYWPNRKGQNDWKDNSARNRVWKGTSGGEAIAISGCADHDESAETPWESNKCGAMTYCFLQAIEKGQATTYGSLLIAMKKAVRNIKEYDEDGNLVPLTQEPQLTANKRFDIFAKLFSL</sequence>
<dbReference type="PANTHER" id="PTHR48104">
    <property type="entry name" value="METACASPASE-4"/>
    <property type="match status" value="1"/>
</dbReference>
<comment type="similarity">
    <text evidence="1">Belongs to the peptidase C14B family.</text>
</comment>
<dbReference type="GO" id="GO:0006508">
    <property type="term" value="P:proteolysis"/>
    <property type="evidence" value="ECO:0007669"/>
    <property type="project" value="InterPro"/>
</dbReference>
<evidence type="ECO:0000256" key="1">
    <source>
        <dbReference type="ARBA" id="ARBA00009005"/>
    </source>
</evidence>
<dbReference type="InterPro" id="IPR011600">
    <property type="entry name" value="Pept_C14_caspase"/>
</dbReference>
<proteinExistence type="inferred from homology"/>
<evidence type="ECO:0000313" key="5">
    <source>
        <dbReference type="Proteomes" id="UP001443914"/>
    </source>
</evidence>
<comment type="caution">
    <text evidence="4">The sequence shown here is derived from an EMBL/GenBank/DDBJ whole genome shotgun (WGS) entry which is preliminary data.</text>
</comment>
<dbReference type="SUPFAM" id="SSF52129">
    <property type="entry name" value="Caspase-like"/>
    <property type="match status" value="1"/>
</dbReference>
<organism evidence="4 5">
    <name type="scientific">Saponaria officinalis</name>
    <name type="common">Common soapwort</name>
    <name type="synonym">Lychnis saponaria</name>
    <dbReference type="NCBI Taxonomy" id="3572"/>
    <lineage>
        <taxon>Eukaryota</taxon>
        <taxon>Viridiplantae</taxon>
        <taxon>Streptophyta</taxon>
        <taxon>Embryophyta</taxon>
        <taxon>Tracheophyta</taxon>
        <taxon>Spermatophyta</taxon>
        <taxon>Magnoliopsida</taxon>
        <taxon>eudicotyledons</taxon>
        <taxon>Gunneridae</taxon>
        <taxon>Pentapetalae</taxon>
        <taxon>Caryophyllales</taxon>
        <taxon>Caryophyllaceae</taxon>
        <taxon>Caryophylleae</taxon>
        <taxon>Saponaria</taxon>
    </lineage>
</organism>
<dbReference type="InterPro" id="IPR005735">
    <property type="entry name" value="Znf_LSD1"/>
</dbReference>
<gene>
    <name evidence="4" type="ORF">RND81_13G061600</name>
</gene>
<dbReference type="NCBIfam" id="TIGR01053">
    <property type="entry name" value="LSD1"/>
    <property type="match status" value="1"/>
</dbReference>
<dbReference type="Pfam" id="PF06943">
    <property type="entry name" value="zf-LSD1"/>
    <property type="match status" value="1"/>
</dbReference>
<dbReference type="GO" id="GO:0004197">
    <property type="term" value="F:cysteine-type endopeptidase activity"/>
    <property type="evidence" value="ECO:0007669"/>
    <property type="project" value="InterPro"/>
</dbReference>
<name>A0AAW1GWL9_SAPOF</name>
<dbReference type="PANTHER" id="PTHR48104:SF30">
    <property type="entry name" value="METACASPASE-1"/>
    <property type="match status" value="1"/>
</dbReference>
<feature type="domain" description="Zinc finger LSD1-type" evidence="3">
    <location>
        <begin position="7"/>
        <end position="31"/>
    </location>
</feature>